<dbReference type="HOGENOM" id="CLU_007526_0_2_1"/>
<dbReference type="PANTHER" id="PTHR47829">
    <property type="entry name" value="HYDROLASE, PUTATIVE (AFU_ORTHOLOGUE AFUA_1G12880)-RELATED"/>
    <property type="match status" value="1"/>
</dbReference>
<name>R8BEN2_PHAM7</name>
<feature type="domain" description="Aminoglycoside phosphotransferase" evidence="1">
    <location>
        <begin position="38"/>
        <end position="266"/>
    </location>
</feature>
<proteinExistence type="predicted"/>
<dbReference type="PANTHER" id="PTHR47829:SF1">
    <property type="entry name" value="HAD FAMILY PHOSPHATASE"/>
    <property type="match status" value="1"/>
</dbReference>
<dbReference type="Pfam" id="PF01636">
    <property type="entry name" value="APH"/>
    <property type="match status" value="1"/>
</dbReference>
<dbReference type="InterPro" id="IPR002575">
    <property type="entry name" value="Aminoglycoside_PTrfase"/>
</dbReference>
<dbReference type="RefSeq" id="XP_007917443.1">
    <property type="nucleotide sequence ID" value="XM_007919252.1"/>
</dbReference>
<keyword evidence="3" id="KW-1185">Reference proteome</keyword>
<accession>R8BEN2</accession>
<dbReference type="Gene3D" id="3.90.1200.10">
    <property type="match status" value="1"/>
</dbReference>
<dbReference type="KEGG" id="tmn:UCRPA7_6715"/>
<dbReference type="GeneID" id="19327401"/>
<evidence type="ECO:0000313" key="2">
    <source>
        <dbReference type="EMBL" id="EON97757.1"/>
    </source>
</evidence>
<protein>
    <submittedName>
        <fullName evidence="2">Putative acyl-dehydrogenase family member 11 protein</fullName>
    </submittedName>
</protein>
<dbReference type="EMBL" id="KB933260">
    <property type="protein sequence ID" value="EON97757.1"/>
    <property type="molecule type" value="Genomic_DNA"/>
</dbReference>
<dbReference type="CDD" id="cd05154">
    <property type="entry name" value="ACAD10_11_N-like"/>
    <property type="match status" value="1"/>
</dbReference>
<evidence type="ECO:0000259" key="1">
    <source>
        <dbReference type="Pfam" id="PF01636"/>
    </source>
</evidence>
<organism evidence="2 3">
    <name type="scientific">Phaeoacremonium minimum (strain UCR-PA7)</name>
    <name type="common">Esca disease fungus</name>
    <name type="synonym">Togninia minima</name>
    <dbReference type="NCBI Taxonomy" id="1286976"/>
    <lineage>
        <taxon>Eukaryota</taxon>
        <taxon>Fungi</taxon>
        <taxon>Dikarya</taxon>
        <taxon>Ascomycota</taxon>
        <taxon>Pezizomycotina</taxon>
        <taxon>Sordariomycetes</taxon>
        <taxon>Sordariomycetidae</taxon>
        <taxon>Togniniales</taxon>
        <taxon>Togniniaceae</taxon>
        <taxon>Phaeoacremonium</taxon>
    </lineage>
</organism>
<dbReference type="eggNOG" id="ENOG502QQPX">
    <property type="taxonomic scope" value="Eukaryota"/>
</dbReference>
<dbReference type="AlphaFoldDB" id="R8BEN2"/>
<dbReference type="SUPFAM" id="SSF56112">
    <property type="entry name" value="Protein kinase-like (PK-like)"/>
    <property type="match status" value="1"/>
</dbReference>
<dbReference type="InterPro" id="IPR052898">
    <property type="entry name" value="ACAD10-like"/>
</dbReference>
<dbReference type="Gene3D" id="3.30.200.20">
    <property type="entry name" value="Phosphorylase Kinase, domain 1"/>
    <property type="match status" value="1"/>
</dbReference>
<dbReference type="Proteomes" id="UP000014074">
    <property type="component" value="Unassembled WGS sequence"/>
</dbReference>
<sequence>MAGRVRQPIDIKALEAYIEKNVPEIKVPLDVKQPPPLQFGFGQSNPTYQLTSSTGQRFVMRKKPPGKLVSKTAHKVEREYRIIHALEQTDVPVPKAYCLCEDESIIGTPFYIMEFLDGRIIEDPAIPGVDPATRTEMWNDAIRTLAKLHRVDPAKVGLGNFGKSNGFYNRQLATWQTICAAQASTKDVETGEPVGVLPHFEETIRYFGSAAAQPRDRGTLIHGDYKIDNLVYHKTEPRVIGILDWEMSTIGHPLSDLANFLTPFYTARLHSSVLSSSSSPSSSSAAAPSSSSNNALTPIANSHAGFLPGATPGLPAPPEIAALYATTAGWGPGRWDDSERELRWSQAFNIFRQAAICQGIAARAAARQASSEVAKRYADARAPLAEFAWVLIQEAEAEGKKSRAKL</sequence>
<gene>
    <name evidence="2" type="ORF">UCRPA7_6715</name>
</gene>
<dbReference type="OrthoDB" id="191037at2759"/>
<dbReference type="InterPro" id="IPR041726">
    <property type="entry name" value="ACAD10_11_N"/>
</dbReference>
<dbReference type="InterPro" id="IPR011009">
    <property type="entry name" value="Kinase-like_dom_sf"/>
</dbReference>
<evidence type="ECO:0000313" key="3">
    <source>
        <dbReference type="Proteomes" id="UP000014074"/>
    </source>
</evidence>
<reference evidence="3" key="1">
    <citation type="journal article" date="2013" name="Genome Announc.">
        <title>Draft genome sequence of the ascomycete Phaeoacremonium aleophilum strain UCR-PA7, a causal agent of the esca disease complex in grapevines.</title>
        <authorList>
            <person name="Blanco-Ulate B."/>
            <person name="Rolshausen P."/>
            <person name="Cantu D."/>
        </authorList>
    </citation>
    <scope>NUCLEOTIDE SEQUENCE [LARGE SCALE GENOMIC DNA]</scope>
    <source>
        <strain evidence="3">UCR-PA7</strain>
    </source>
</reference>